<evidence type="ECO:0000313" key="4">
    <source>
        <dbReference type="Proteomes" id="UP000030982"/>
    </source>
</evidence>
<dbReference type="EMBL" id="JTDL01000037">
    <property type="protein sequence ID" value="KHL04956.1"/>
    <property type="molecule type" value="Genomic_DNA"/>
</dbReference>
<evidence type="ECO:0000256" key="1">
    <source>
        <dbReference type="ARBA" id="ARBA00006484"/>
    </source>
</evidence>
<accession>A0A0B2AMS4</accession>
<dbReference type="OrthoDB" id="3676637at2"/>
<gene>
    <name evidence="3" type="ORF">LK10_02970</name>
</gene>
<dbReference type="InterPro" id="IPR036291">
    <property type="entry name" value="NAD(P)-bd_dom_sf"/>
</dbReference>
<name>A0A0B2AMS4_9MICC</name>
<dbReference type="PRINTS" id="PR00081">
    <property type="entry name" value="GDHRDH"/>
</dbReference>
<dbReference type="AlphaFoldDB" id="A0A0B2AMS4"/>
<comment type="caution">
    <text evidence="3">The sequence shown here is derived from an EMBL/GenBank/DDBJ whole genome shotgun (WGS) entry which is preliminary data.</text>
</comment>
<comment type="similarity">
    <text evidence="1">Belongs to the short-chain dehydrogenases/reductases (SDR) family.</text>
</comment>
<dbReference type="Pfam" id="PF13561">
    <property type="entry name" value="adh_short_C2"/>
    <property type="match status" value="1"/>
</dbReference>
<protein>
    <submittedName>
        <fullName evidence="3">Short-chain dehydrogenase</fullName>
    </submittedName>
</protein>
<organism evidence="3 4">
    <name type="scientific">Sinomonas humi</name>
    <dbReference type="NCBI Taxonomy" id="1338436"/>
    <lineage>
        <taxon>Bacteria</taxon>
        <taxon>Bacillati</taxon>
        <taxon>Actinomycetota</taxon>
        <taxon>Actinomycetes</taxon>
        <taxon>Micrococcales</taxon>
        <taxon>Micrococcaceae</taxon>
        <taxon>Sinomonas</taxon>
    </lineage>
</organism>
<sequence length="260" mass="26700">MSRTSVVTGAASGIGKATKELLEQRGERVIGVDLHDADVEADLSTAHGRLALVDSVRKLSGGSIDAVFAVAGLAAPTSATVAVNFFGTVATLDGLRPLLLGSPSPRAVLVSSMAALMPSDEELVGLLSAADEAGALARAEVLAKEPATTGALIYASTKLGLSRWVRREAATQRWAGSGIPLNAVAPGIIATPMTADFISTEQGREALLQSVPMPLNGIADPIVVARLLAWLGGEENTHVCGQIIYVDGGSDVVLRGDAVW</sequence>
<dbReference type="STRING" id="1338436.LK10_02970"/>
<proteinExistence type="inferred from homology"/>
<reference evidence="3 4" key="1">
    <citation type="submission" date="2014-09" db="EMBL/GenBank/DDBJ databases">
        <title>Genome sequence of Sinomonas sp. MUSC 117.</title>
        <authorList>
            <person name="Lee L.-H."/>
        </authorList>
    </citation>
    <scope>NUCLEOTIDE SEQUENCE [LARGE SCALE GENOMIC DNA]</scope>
    <source>
        <strain evidence="3 4">MUSC 117</strain>
    </source>
</reference>
<dbReference type="Proteomes" id="UP000030982">
    <property type="component" value="Unassembled WGS sequence"/>
</dbReference>
<keyword evidence="2" id="KW-0560">Oxidoreductase</keyword>
<dbReference type="Gene3D" id="3.40.50.720">
    <property type="entry name" value="NAD(P)-binding Rossmann-like Domain"/>
    <property type="match status" value="1"/>
</dbReference>
<dbReference type="SUPFAM" id="SSF51735">
    <property type="entry name" value="NAD(P)-binding Rossmann-fold domains"/>
    <property type="match status" value="1"/>
</dbReference>
<dbReference type="RefSeq" id="WP_043119962.1">
    <property type="nucleotide sequence ID" value="NZ_JTDL01000037.1"/>
</dbReference>
<evidence type="ECO:0000313" key="3">
    <source>
        <dbReference type="EMBL" id="KHL04956.1"/>
    </source>
</evidence>
<dbReference type="GO" id="GO:0016491">
    <property type="term" value="F:oxidoreductase activity"/>
    <property type="evidence" value="ECO:0007669"/>
    <property type="project" value="UniProtKB-KW"/>
</dbReference>
<keyword evidence="4" id="KW-1185">Reference proteome</keyword>
<dbReference type="InterPro" id="IPR002347">
    <property type="entry name" value="SDR_fam"/>
</dbReference>
<dbReference type="PANTHER" id="PTHR24321">
    <property type="entry name" value="DEHYDROGENASES, SHORT CHAIN"/>
    <property type="match status" value="1"/>
</dbReference>
<dbReference type="PANTHER" id="PTHR24321:SF8">
    <property type="entry name" value="ESTRADIOL 17-BETA-DEHYDROGENASE 8-RELATED"/>
    <property type="match status" value="1"/>
</dbReference>
<evidence type="ECO:0000256" key="2">
    <source>
        <dbReference type="ARBA" id="ARBA00023002"/>
    </source>
</evidence>